<name>A0ABD2CUF1_VESMC</name>
<comment type="caution">
    <text evidence="1">The sequence shown here is derived from an EMBL/GenBank/DDBJ whole genome shotgun (WGS) entry which is preliminary data.</text>
</comment>
<feature type="non-terminal residue" evidence="1">
    <location>
        <position position="176"/>
    </location>
</feature>
<protein>
    <submittedName>
        <fullName evidence="1">Uncharacterized protein</fullName>
    </submittedName>
</protein>
<keyword evidence="2" id="KW-1185">Reference proteome</keyword>
<gene>
    <name evidence="1" type="ORF">V1477_003411</name>
</gene>
<accession>A0ABD2CUF1</accession>
<dbReference type="EMBL" id="JAYRBN010000031">
    <property type="protein sequence ID" value="KAL2748768.1"/>
    <property type="molecule type" value="Genomic_DNA"/>
</dbReference>
<proteinExistence type="predicted"/>
<reference evidence="1 2" key="1">
    <citation type="journal article" date="2024" name="Ann. Entomol. Soc. Am.">
        <title>Genomic analyses of the southern and eastern yellowjacket wasps (Hymenoptera: Vespidae) reveal evolutionary signatures of social life.</title>
        <authorList>
            <person name="Catto M.A."/>
            <person name="Caine P.B."/>
            <person name="Orr S.E."/>
            <person name="Hunt B.G."/>
            <person name="Goodisman M.A.D."/>
        </authorList>
    </citation>
    <scope>NUCLEOTIDE SEQUENCE [LARGE SCALE GENOMIC DNA]</scope>
    <source>
        <strain evidence="1">232</strain>
        <tissue evidence="1">Head and thorax</tissue>
    </source>
</reference>
<dbReference type="Proteomes" id="UP001607303">
    <property type="component" value="Unassembled WGS sequence"/>
</dbReference>
<evidence type="ECO:0000313" key="2">
    <source>
        <dbReference type="Proteomes" id="UP001607303"/>
    </source>
</evidence>
<sequence>MGHGTSKLPYNAKQSHKTASNNLLRRNLISKPNNKEIYSLDRLLNIKLIIKFPMNKERIQCKKCQRYGYIQKYCTRTPRCMKYTEDHLSTERTKKIIDGNIKYIYQPYDTSVKTQQYGSEGLSCTSVIKQRTRDTTEEENVNEQMDNYMQHKNEEIAIMMRMMTEIKNLISEQTKQ</sequence>
<dbReference type="AlphaFoldDB" id="A0ABD2CUF1"/>
<organism evidence="1 2">
    <name type="scientific">Vespula maculifrons</name>
    <name type="common">Eastern yellow jacket</name>
    <name type="synonym">Wasp</name>
    <dbReference type="NCBI Taxonomy" id="7453"/>
    <lineage>
        <taxon>Eukaryota</taxon>
        <taxon>Metazoa</taxon>
        <taxon>Ecdysozoa</taxon>
        <taxon>Arthropoda</taxon>
        <taxon>Hexapoda</taxon>
        <taxon>Insecta</taxon>
        <taxon>Pterygota</taxon>
        <taxon>Neoptera</taxon>
        <taxon>Endopterygota</taxon>
        <taxon>Hymenoptera</taxon>
        <taxon>Apocrita</taxon>
        <taxon>Aculeata</taxon>
        <taxon>Vespoidea</taxon>
        <taxon>Vespidae</taxon>
        <taxon>Vespinae</taxon>
        <taxon>Vespula</taxon>
    </lineage>
</organism>
<evidence type="ECO:0000313" key="1">
    <source>
        <dbReference type="EMBL" id="KAL2748768.1"/>
    </source>
</evidence>